<gene>
    <name evidence="3" type="ORF">MHBO_000418</name>
</gene>
<feature type="transmembrane region" description="Helical" evidence="2">
    <location>
        <begin position="184"/>
        <end position="205"/>
    </location>
</feature>
<comment type="caution">
    <text evidence="3">The sequence shown here is derived from an EMBL/GenBank/DDBJ whole genome shotgun (WGS) entry which is preliminary data.</text>
</comment>
<keyword evidence="2" id="KW-1133">Transmembrane helix</keyword>
<accession>A0ABV2AFI4</accession>
<keyword evidence="2" id="KW-0472">Membrane</keyword>
<keyword evidence="2" id="KW-0812">Transmembrane</keyword>
<evidence type="ECO:0000313" key="4">
    <source>
        <dbReference type="Proteomes" id="UP001439008"/>
    </source>
</evidence>
<name>A0ABV2AFI4_9EUKA</name>
<sequence length="247" mass="28617">MLSLKKHLYTLTRGHFAKARRTITTEELLHDRLYKRPTKRLQFGRFPVYDTEADPSIDKIDQSRYSPRGLFEPLKPSWGKQPRKPTEVGKPADISHMMPHVRSGAFADRSLVPEELVLRGGDPVHLLYNSKFVSPNAPYLDMKTTYTFKKDGDAKINSSETHRRPEDALNFADRAVQRFLDDRFVDLGSSMGTIVLVGFYFYVIYKLFKGVLKSKIHFGGSETDFDYLPIDEYFNHLEDKSRDYIIE</sequence>
<protein>
    <submittedName>
        <fullName evidence="3">Uncharacterized protein</fullName>
    </submittedName>
</protein>
<keyword evidence="4" id="KW-1185">Reference proteome</keyword>
<proteinExistence type="predicted"/>
<dbReference type="EMBL" id="JBDODL010000064">
    <property type="protein sequence ID" value="MES1918450.1"/>
    <property type="molecule type" value="Genomic_DNA"/>
</dbReference>
<evidence type="ECO:0000313" key="3">
    <source>
        <dbReference type="EMBL" id="MES1918450.1"/>
    </source>
</evidence>
<evidence type="ECO:0000256" key="2">
    <source>
        <dbReference type="SAM" id="Phobius"/>
    </source>
</evidence>
<reference evidence="3 4" key="1">
    <citation type="journal article" date="2024" name="BMC Biol.">
        <title>Comparative genomics of Ascetosporea gives new insight into the evolutionary basis for animal parasitism in Rhizaria.</title>
        <authorList>
            <person name="Hiltunen Thoren M."/>
            <person name="Onut-Brannstrom I."/>
            <person name="Alfjorden A."/>
            <person name="Peckova H."/>
            <person name="Swords F."/>
            <person name="Hooper C."/>
            <person name="Holzer A.S."/>
            <person name="Bass D."/>
            <person name="Burki F."/>
        </authorList>
    </citation>
    <scope>NUCLEOTIDE SEQUENCE [LARGE SCALE GENOMIC DNA]</scope>
    <source>
        <strain evidence="3">20-A016</strain>
    </source>
</reference>
<dbReference type="Proteomes" id="UP001439008">
    <property type="component" value="Unassembled WGS sequence"/>
</dbReference>
<feature type="region of interest" description="Disordered" evidence="1">
    <location>
        <begin position="71"/>
        <end position="94"/>
    </location>
</feature>
<organism evidence="3 4">
    <name type="scientific">Bonamia ostreae</name>
    <dbReference type="NCBI Taxonomy" id="126728"/>
    <lineage>
        <taxon>Eukaryota</taxon>
        <taxon>Sar</taxon>
        <taxon>Rhizaria</taxon>
        <taxon>Endomyxa</taxon>
        <taxon>Ascetosporea</taxon>
        <taxon>Haplosporida</taxon>
        <taxon>Bonamia</taxon>
    </lineage>
</organism>
<evidence type="ECO:0000256" key="1">
    <source>
        <dbReference type="SAM" id="MobiDB-lite"/>
    </source>
</evidence>